<protein>
    <recommendedName>
        <fullName evidence="2">tyrosinase</fullName>
        <ecNumber evidence="2">1.14.18.1</ecNumber>
    </recommendedName>
</protein>
<dbReference type="PRINTS" id="PR00092">
    <property type="entry name" value="TYROSINASE"/>
</dbReference>
<gene>
    <name evidence="9" type="ORF">BOTBODRAFT_174471</name>
</gene>
<evidence type="ECO:0000313" key="9">
    <source>
        <dbReference type="EMBL" id="KDQ14965.1"/>
    </source>
</evidence>
<comment type="similarity">
    <text evidence="1">Belongs to the tyrosinase family.</text>
</comment>
<evidence type="ECO:0000256" key="7">
    <source>
        <dbReference type="ARBA" id="ARBA00048881"/>
    </source>
</evidence>
<dbReference type="EMBL" id="KL198035">
    <property type="protein sequence ID" value="KDQ14965.1"/>
    <property type="molecule type" value="Genomic_DNA"/>
</dbReference>
<evidence type="ECO:0000256" key="6">
    <source>
        <dbReference type="ARBA" id="ARBA00048233"/>
    </source>
</evidence>
<dbReference type="GO" id="GO:0004503">
    <property type="term" value="F:tyrosinase activity"/>
    <property type="evidence" value="ECO:0007669"/>
    <property type="project" value="UniProtKB-EC"/>
</dbReference>
<dbReference type="GO" id="GO:0046872">
    <property type="term" value="F:metal ion binding"/>
    <property type="evidence" value="ECO:0007669"/>
    <property type="project" value="UniProtKB-KW"/>
</dbReference>
<dbReference type="OrthoDB" id="6132182at2759"/>
<organism evidence="9 10">
    <name type="scientific">Botryobasidium botryosum (strain FD-172 SS1)</name>
    <dbReference type="NCBI Taxonomy" id="930990"/>
    <lineage>
        <taxon>Eukaryota</taxon>
        <taxon>Fungi</taxon>
        <taxon>Dikarya</taxon>
        <taxon>Basidiomycota</taxon>
        <taxon>Agaricomycotina</taxon>
        <taxon>Agaricomycetes</taxon>
        <taxon>Cantharellales</taxon>
        <taxon>Botryobasidiaceae</taxon>
        <taxon>Botryobasidium</taxon>
    </lineage>
</organism>
<dbReference type="Pfam" id="PF00264">
    <property type="entry name" value="Tyrosinase"/>
    <property type="match status" value="1"/>
</dbReference>
<keyword evidence="3" id="KW-0479">Metal-binding</keyword>
<dbReference type="InterPro" id="IPR050316">
    <property type="entry name" value="Tyrosinase/Hemocyanin"/>
</dbReference>
<evidence type="ECO:0000256" key="5">
    <source>
        <dbReference type="ARBA" id="ARBA00023101"/>
    </source>
</evidence>
<sequence>MALSQNQPYPVTGVILGGTYPRLEIRELYKKPEQFTLFVLGWEAIRRPDYRPIAAQFVQQAGIHGAPNQQWPGDPNGPSKPVATWGGYCNHESVLFPTWHRPSILLLEQSISEAAHKVAGEFARQYPNEANSWLEAAKELRFPFWDWLDPSTGKEGLPPILYDEYLHLHMPGGLTVKRENILAFYRFGKTRPDGFQNRKQENSAGVEGWAYYEDWERTYRWPESTRIDPKEDYKALNDRLTGNTTTSIEGSWKELRAKVSNLFFYPRGIPEELHANVWDEFSNTSFQSGKLVNGKPTSPYAWGCGSLEQPHNSLHLVLGGLGHMMDNDYASFDPVFFLHHCNIDRILAFWEYVYPDYWIGNDGYLNPDGKTRGKFTQVDGTFASSAQEPLTEVSELAPFRKTDEHYWTSKDTRSLKSNAFPKYYTYPGLDGVFIDDSAPAEQRTLHRAILQKYFGLDIVQIRNKARTLKQQLFSDINSLPDNLEAIYNYRHFIIEAELVGHAFDGSYQLDVFYATKAGEDLHVGSVAVLGRGDASNCEACKARREAGSRVYGIIPVPHEIIVKSVEEHDLDEETVDNAVLVRTVKDGFHAQLSRPGGILLSHNSHRYSGTGSALSDELTPKLRFRSANVAAPKAPRLEGHRTDVPQDASPEEPYEFYDWQDHESLLSTNWIAATA</sequence>
<evidence type="ECO:0000313" key="10">
    <source>
        <dbReference type="Proteomes" id="UP000027195"/>
    </source>
</evidence>
<evidence type="ECO:0000256" key="4">
    <source>
        <dbReference type="ARBA" id="ARBA00023008"/>
    </source>
</evidence>
<comment type="catalytic activity">
    <reaction evidence="6">
        <text>2 L-dopa + O2 = 2 L-dopaquinone + 2 H2O</text>
        <dbReference type="Rhea" id="RHEA:34287"/>
        <dbReference type="ChEBI" id="CHEBI:15377"/>
        <dbReference type="ChEBI" id="CHEBI:15379"/>
        <dbReference type="ChEBI" id="CHEBI:57504"/>
        <dbReference type="ChEBI" id="CHEBI:57924"/>
        <dbReference type="EC" id="1.14.18.1"/>
    </reaction>
</comment>
<feature type="domain" description="Tyrosinase copper-binding" evidence="8">
    <location>
        <begin position="333"/>
        <end position="344"/>
    </location>
</feature>
<dbReference type="GO" id="GO:0042438">
    <property type="term" value="P:melanin biosynthetic process"/>
    <property type="evidence" value="ECO:0007669"/>
    <property type="project" value="UniProtKB-KW"/>
</dbReference>
<dbReference type="PANTHER" id="PTHR11474">
    <property type="entry name" value="TYROSINASE FAMILY MEMBER"/>
    <property type="match status" value="1"/>
</dbReference>
<accession>A0A067MJR9</accession>
<dbReference type="AlphaFoldDB" id="A0A067MJR9"/>
<evidence type="ECO:0000259" key="8">
    <source>
        <dbReference type="PROSITE" id="PS00498"/>
    </source>
</evidence>
<keyword evidence="4" id="KW-0186">Copper</keyword>
<dbReference type="PANTHER" id="PTHR11474:SF76">
    <property type="entry name" value="SHKT DOMAIN-CONTAINING PROTEIN"/>
    <property type="match status" value="1"/>
</dbReference>
<dbReference type="SUPFAM" id="SSF48056">
    <property type="entry name" value="Di-copper centre-containing domain"/>
    <property type="match status" value="1"/>
</dbReference>
<dbReference type="InParanoid" id="A0A067MJR9"/>
<dbReference type="HOGENOM" id="CLU_013691_3_2_1"/>
<name>A0A067MJR9_BOTB1</name>
<dbReference type="EC" id="1.14.18.1" evidence="2"/>
<evidence type="ECO:0000256" key="2">
    <source>
        <dbReference type="ARBA" id="ARBA00011906"/>
    </source>
</evidence>
<dbReference type="Gene3D" id="1.10.1280.10">
    <property type="entry name" value="Di-copper center containing domain from catechol oxidase"/>
    <property type="match status" value="1"/>
</dbReference>
<dbReference type="Proteomes" id="UP000027195">
    <property type="component" value="Unassembled WGS sequence"/>
</dbReference>
<proteinExistence type="inferred from homology"/>
<dbReference type="InterPro" id="IPR008922">
    <property type="entry name" value="Di-copper_centre_dom_sf"/>
</dbReference>
<evidence type="ECO:0000256" key="3">
    <source>
        <dbReference type="ARBA" id="ARBA00022723"/>
    </source>
</evidence>
<keyword evidence="10" id="KW-1185">Reference proteome</keyword>
<evidence type="ECO:0000256" key="1">
    <source>
        <dbReference type="ARBA" id="ARBA00009928"/>
    </source>
</evidence>
<comment type="catalytic activity">
    <reaction evidence="7">
        <text>L-tyrosine + O2 = L-dopaquinone + H2O</text>
        <dbReference type="Rhea" id="RHEA:18117"/>
        <dbReference type="ChEBI" id="CHEBI:15377"/>
        <dbReference type="ChEBI" id="CHEBI:15379"/>
        <dbReference type="ChEBI" id="CHEBI:57924"/>
        <dbReference type="ChEBI" id="CHEBI:58315"/>
        <dbReference type="EC" id="1.14.18.1"/>
    </reaction>
</comment>
<dbReference type="STRING" id="930990.A0A067MJR9"/>
<dbReference type="PROSITE" id="PS00498">
    <property type="entry name" value="TYROSINASE_2"/>
    <property type="match status" value="1"/>
</dbReference>
<dbReference type="InterPro" id="IPR002227">
    <property type="entry name" value="Tyrosinase_Cu-bd"/>
</dbReference>
<keyword evidence="5" id="KW-0470">Melanin biosynthesis</keyword>
<reference evidence="10" key="1">
    <citation type="journal article" date="2014" name="Proc. Natl. Acad. Sci. U.S.A.">
        <title>Extensive sampling of basidiomycete genomes demonstrates inadequacy of the white-rot/brown-rot paradigm for wood decay fungi.</title>
        <authorList>
            <person name="Riley R."/>
            <person name="Salamov A.A."/>
            <person name="Brown D.W."/>
            <person name="Nagy L.G."/>
            <person name="Floudas D."/>
            <person name="Held B.W."/>
            <person name="Levasseur A."/>
            <person name="Lombard V."/>
            <person name="Morin E."/>
            <person name="Otillar R."/>
            <person name="Lindquist E.A."/>
            <person name="Sun H."/>
            <person name="LaButti K.M."/>
            <person name="Schmutz J."/>
            <person name="Jabbour D."/>
            <person name="Luo H."/>
            <person name="Baker S.E."/>
            <person name="Pisabarro A.G."/>
            <person name="Walton J.D."/>
            <person name="Blanchette R.A."/>
            <person name="Henrissat B."/>
            <person name="Martin F."/>
            <person name="Cullen D."/>
            <person name="Hibbett D.S."/>
            <person name="Grigoriev I.V."/>
        </authorList>
    </citation>
    <scope>NUCLEOTIDE SEQUENCE [LARGE SCALE GENOMIC DNA]</scope>
    <source>
        <strain evidence="10">FD-172 SS1</strain>
    </source>
</reference>